<sequence length="255" mass="27099">MDPLAPLLELSEVADALENARANVDRMLWHEALRGGDELVAAEVALHSASATLALDGYDCDVERLRDRDFDDPAVSGVLRVTEALPGLAPMWPVSPRYVLAKLHTLATKEFPDAGVDFEPGRIEVDDNGMDRINALCALVTNPTKEIPAAMAAAVVHGELLAVRPFPVANNVVARAAARLALASKGLDPKLLITVDAGHLERAPEYVGAQRAWSTGTPDGVRSWLKHYGKALTAGAGETLQICTELVKDAGEASA</sequence>
<evidence type="ECO:0000313" key="4">
    <source>
        <dbReference type="Proteomes" id="UP001145799"/>
    </source>
</evidence>
<comment type="caution">
    <text evidence="2">The sequence shown here is derived from an EMBL/GenBank/DDBJ whole genome shotgun (WGS) entry which is preliminary data.</text>
</comment>
<dbReference type="Proteomes" id="UP001183604">
    <property type="component" value="Unassembled WGS sequence"/>
</dbReference>
<reference evidence="2" key="1">
    <citation type="submission" date="2022-12" db="EMBL/GenBank/DDBJ databases">
        <title>Gycomyces niveus sp.nov., a novel actinomycete isolated from soil in Shouguang.</title>
        <authorList>
            <person name="Yang X."/>
        </authorList>
    </citation>
    <scope>NUCLEOTIDE SEQUENCE</scope>
    <source>
        <strain evidence="2">DSM 44724</strain>
    </source>
</reference>
<dbReference type="EMBL" id="JAPZVQ010000014">
    <property type="protein sequence ID" value="MDA1387250.1"/>
    <property type="molecule type" value="Genomic_DNA"/>
</dbReference>
<evidence type="ECO:0000313" key="2">
    <source>
        <dbReference type="EMBL" id="MDA1387250.1"/>
    </source>
</evidence>
<dbReference type="EMBL" id="JAVDYD010000001">
    <property type="protein sequence ID" value="MDR7338486.1"/>
    <property type="molecule type" value="Genomic_DNA"/>
</dbReference>
<evidence type="ECO:0000313" key="3">
    <source>
        <dbReference type="EMBL" id="MDR7338486.1"/>
    </source>
</evidence>
<name>A0A9X3PL45_9ACTN</name>
<dbReference type="InterPro" id="IPR036597">
    <property type="entry name" value="Fido-like_dom_sf"/>
</dbReference>
<organism evidence="2 4">
    <name type="scientific">Glycomyces lechevalierae</name>
    <dbReference type="NCBI Taxonomy" id="256034"/>
    <lineage>
        <taxon>Bacteria</taxon>
        <taxon>Bacillati</taxon>
        <taxon>Actinomycetota</taxon>
        <taxon>Actinomycetes</taxon>
        <taxon>Glycomycetales</taxon>
        <taxon>Glycomycetaceae</taxon>
        <taxon>Glycomyces</taxon>
    </lineage>
</organism>
<accession>A0A9X3PL45</accession>
<evidence type="ECO:0000259" key="1">
    <source>
        <dbReference type="PROSITE" id="PS51459"/>
    </source>
</evidence>
<dbReference type="RefSeq" id="WP_270123746.1">
    <property type="nucleotide sequence ID" value="NZ_BAAAOM010000004.1"/>
</dbReference>
<reference evidence="3 5" key="2">
    <citation type="submission" date="2023-07" db="EMBL/GenBank/DDBJ databases">
        <title>Sequencing the genomes of 1000 actinobacteria strains.</title>
        <authorList>
            <person name="Klenk H.-P."/>
        </authorList>
    </citation>
    <scope>NUCLEOTIDE SEQUENCE [LARGE SCALE GENOMIC DNA]</scope>
    <source>
        <strain evidence="3 5">DSM 44724</strain>
    </source>
</reference>
<dbReference type="PROSITE" id="PS51459">
    <property type="entry name" value="FIDO"/>
    <property type="match status" value="1"/>
</dbReference>
<gene>
    <name evidence="3" type="ORF">J2S69_002205</name>
    <name evidence="2" type="ORF">O2L01_19805</name>
</gene>
<evidence type="ECO:0000313" key="5">
    <source>
        <dbReference type="Proteomes" id="UP001183604"/>
    </source>
</evidence>
<keyword evidence="5" id="KW-1185">Reference proteome</keyword>
<proteinExistence type="predicted"/>
<dbReference type="Gene3D" id="1.10.3290.10">
    <property type="entry name" value="Fido-like domain"/>
    <property type="match status" value="1"/>
</dbReference>
<dbReference type="InterPro" id="IPR003812">
    <property type="entry name" value="Fido"/>
</dbReference>
<protein>
    <submittedName>
        <fullName evidence="2">Oxidoreductase</fullName>
    </submittedName>
</protein>
<dbReference type="Proteomes" id="UP001145799">
    <property type="component" value="Unassembled WGS sequence"/>
</dbReference>
<dbReference type="AlphaFoldDB" id="A0A9X3PL45"/>
<feature type="domain" description="Fido" evidence="1">
    <location>
        <begin position="95"/>
        <end position="227"/>
    </location>
</feature>